<evidence type="ECO:0000259" key="4">
    <source>
        <dbReference type="PROSITE" id="PS50850"/>
    </source>
</evidence>
<comment type="similarity">
    <text evidence="2">Belongs to the major facilitator superfamily. Monocarboxylate porter (TC 2.A.1.13) family.</text>
</comment>
<feature type="transmembrane region" description="Helical" evidence="3">
    <location>
        <begin position="338"/>
        <end position="355"/>
    </location>
</feature>
<keyword evidence="3" id="KW-0812">Transmembrane</keyword>
<organism evidence="5 6">
    <name type="scientific">Phascolomyces articulosus</name>
    <dbReference type="NCBI Taxonomy" id="60185"/>
    <lineage>
        <taxon>Eukaryota</taxon>
        <taxon>Fungi</taxon>
        <taxon>Fungi incertae sedis</taxon>
        <taxon>Mucoromycota</taxon>
        <taxon>Mucoromycotina</taxon>
        <taxon>Mucoromycetes</taxon>
        <taxon>Mucorales</taxon>
        <taxon>Lichtheimiaceae</taxon>
        <taxon>Phascolomyces</taxon>
    </lineage>
</organism>
<dbReference type="PANTHER" id="PTHR11360:SF284">
    <property type="entry name" value="EG:103B4.3 PROTEIN-RELATED"/>
    <property type="match status" value="1"/>
</dbReference>
<dbReference type="SUPFAM" id="SSF103473">
    <property type="entry name" value="MFS general substrate transporter"/>
    <property type="match status" value="1"/>
</dbReference>
<dbReference type="AlphaFoldDB" id="A0AAD5PF20"/>
<feature type="transmembrane region" description="Helical" evidence="3">
    <location>
        <begin position="135"/>
        <end position="154"/>
    </location>
</feature>
<dbReference type="GO" id="GO:0016020">
    <property type="term" value="C:membrane"/>
    <property type="evidence" value="ECO:0007669"/>
    <property type="project" value="UniProtKB-SubCell"/>
</dbReference>
<keyword evidence="3" id="KW-1133">Transmembrane helix</keyword>
<feature type="transmembrane region" description="Helical" evidence="3">
    <location>
        <begin position="160"/>
        <end position="180"/>
    </location>
</feature>
<name>A0AAD5PF20_9FUNG</name>
<dbReference type="InterPro" id="IPR020846">
    <property type="entry name" value="MFS_dom"/>
</dbReference>
<comment type="caution">
    <text evidence="5">The sequence shown here is derived from an EMBL/GenBank/DDBJ whole genome shotgun (WGS) entry which is preliminary data.</text>
</comment>
<feature type="domain" description="Major facilitator superfamily (MFS) profile" evidence="4">
    <location>
        <begin position="69"/>
        <end position="447"/>
    </location>
</feature>
<reference evidence="5" key="2">
    <citation type="submission" date="2023-02" db="EMBL/GenBank/DDBJ databases">
        <authorList>
            <consortium name="DOE Joint Genome Institute"/>
            <person name="Mondo S.J."/>
            <person name="Chang Y."/>
            <person name="Wang Y."/>
            <person name="Ahrendt S."/>
            <person name="Andreopoulos W."/>
            <person name="Barry K."/>
            <person name="Beard J."/>
            <person name="Benny G.L."/>
            <person name="Blankenship S."/>
            <person name="Bonito G."/>
            <person name="Cuomo C."/>
            <person name="Desiro A."/>
            <person name="Gervers K.A."/>
            <person name="Hundley H."/>
            <person name="Kuo A."/>
            <person name="LaButti K."/>
            <person name="Lang B.F."/>
            <person name="Lipzen A."/>
            <person name="O'Donnell K."/>
            <person name="Pangilinan J."/>
            <person name="Reynolds N."/>
            <person name="Sandor L."/>
            <person name="Smith M.W."/>
            <person name="Tsang A."/>
            <person name="Grigoriev I.V."/>
            <person name="Stajich J.E."/>
            <person name="Spatafora J.W."/>
        </authorList>
    </citation>
    <scope>NUCLEOTIDE SEQUENCE</scope>
    <source>
        <strain evidence="5">RSA 2281</strain>
    </source>
</reference>
<protein>
    <submittedName>
        <fullName evidence="5">Major facilitator superfamily domain-containing protein</fullName>
    </submittedName>
</protein>
<dbReference type="InterPro" id="IPR036259">
    <property type="entry name" value="MFS_trans_sf"/>
</dbReference>
<dbReference type="InterPro" id="IPR050327">
    <property type="entry name" value="Proton-linked_MCT"/>
</dbReference>
<evidence type="ECO:0000313" key="5">
    <source>
        <dbReference type="EMBL" id="KAI9261550.1"/>
    </source>
</evidence>
<keyword evidence="6" id="KW-1185">Reference proteome</keyword>
<dbReference type="GO" id="GO:0022857">
    <property type="term" value="F:transmembrane transporter activity"/>
    <property type="evidence" value="ECO:0007669"/>
    <property type="project" value="InterPro"/>
</dbReference>
<gene>
    <name evidence="5" type="ORF">BDA99DRAFT_438970</name>
</gene>
<dbReference type="Proteomes" id="UP001209540">
    <property type="component" value="Unassembled WGS sequence"/>
</dbReference>
<accession>A0AAD5PF20</accession>
<feature type="transmembrane region" description="Helical" evidence="3">
    <location>
        <begin position="69"/>
        <end position="90"/>
    </location>
</feature>
<dbReference type="PANTHER" id="PTHR11360">
    <property type="entry name" value="MONOCARBOXYLATE TRANSPORTER"/>
    <property type="match status" value="1"/>
</dbReference>
<feature type="transmembrane region" description="Helical" evidence="3">
    <location>
        <begin position="192"/>
        <end position="212"/>
    </location>
</feature>
<keyword evidence="3" id="KW-0472">Membrane</keyword>
<sequence length="458" mass="50154">MQQNKPTILYSFHYIIIENVVTIDSPSSEKNSHSSATHEDCESVRSKTLACSDEEKPADNNDKIPDGGYGWFIVVGAFLVQVTSVMQDYYEQNVFGDRVSNAPLQLSFVGTFCLIFSNAMGPVAQILQSMLGTRAVLFIGTIFIAVGVIIAGFSTEIWHLYLTQGICFGIGVSFMYVTIMSVAPQYFNRRRGFALGLIASGSGIGGLIMPFIMTPINKSLGGGWTYRVVGFICLACDLVACILVKDRIPRPRVRKRLGDIIKFSVFKDSSFRIWCLGATMQMVGYFIPFFFVPSHATYLGLSASQGSSMVAVSCAMNFVGRIVCGFLADKLGNINTNIIYLTIASLSNFLIWTFAYTYGTLVAFMAIFGFTCGSYFALVSPITASICGMEKFPTGLSMVLISNVIAVFGPNIASAIESGVSSERFFSYKMFAGVAYILSALIMTWLKFNVNRKPFAKV</sequence>
<evidence type="ECO:0000313" key="6">
    <source>
        <dbReference type="Proteomes" id="UP001209540"/>
    </source>
</evidence>
<feature type="transmembrane region" description="Helical" evidence="3">
    <location>
        <begin position="271"/>
        <end position="291"/>
    </location>
</feature>
<feature type="transmembrane region" description="Helical" evidence="3">
    <location>
        <begin position="303"/>
        <end position="326"/>
    </location>
</feature>
<proteinExistence type="inferred from homology"/>
<dbReference type="PROSITE" id="PS50850">
    <property type="entry name" value="MFS"/>
    <property type="match status" value="1"/>
</dbReference>
<evidence type="ECO:0000256" key="3">
    <source>
        <dbReference type="SAM" id="Phobius"/>
    </source>
</evidence>
<reference evidence="5" key="1">
    <citation type="journal article" date="2022" name="IScience">
        <title>Evolution of zygomycete secretomes and the origins of terrestrial fungal ecologies.</title>
        <authorList>
            <person name="Chang Y."/>
            <person name="Wang Y."/>
            <person name="Mondo S."/>
            <person name="Ahrendt S."/>
            <person name="Andreopoulos W."/>
            <person name="Barry K."/>
            <person name="Beard J."/>
            <person name="Benny G.L."/>
            <person name="Blankenship S."/>
            <person name="Bonito G."/>
            <person name="Cuomo C."/>
            <person name="Desiro A."/>
            <person name="Gervers K.A."/>
            <person name="Hundley H."/>
            <person name="Kuo A."/>
            <person name="LaButti K."/>
            <person name="Lang B.F."/>
            <person name="Lipzen A."/>
            <person name="O'Donnell K."/>
            <person name="Pangilinan J."/>
            <person name="Reynolds N."/>
            <person name="Sandor L."/>
            <person name="Smith M.E."/>
            <person name="Tsang A."/>
            <person name="Grigoriev I.V."/>
            <person name="Stajich J.E."/>
            <person name="Spatafora J.W."/>
        </authorList>
    </citation>
    <scope>NUCLEOTIDE SEQUENCE</scope>
    <source>
        <strain evidence="5">RSA 2281</strain>
    </source>
</reference>
<feature type="transmembrane region" description="Helical" evidence="3">
    <location>
        <begin position="361"/>
        <end position="384"/>
    </location>
</feature>
<dbReference type="EMBL" id="JAIXMP010000015">
    <property type="protein sequence ID" value="KAI9261550.1"/>
    <property type="molecule type" value="Genomic_DNA"/>
</dbReference>
<comment type="subcellular location">
    <subcellularLocation>
        <location evidence="1">Membrane</location>
        <topology evidence="1">Multi-pass membrane protein</topology>
    </subcellularLocation>
</comment>
<dbReference type="Pfam" id="PF07690">
    <property type="entry name" value="MFS_1"/>
    <property type="match status" value="1"/>
</dbReference>
<dbReference type="InterPro" id="IPR011701">
    <property type="entry name" value="MFS"/>
</dbReference>
<dbReference type="Gene3D" id="1.20.1250.20">
    <property type="entry name" value="MFS general substrate transporter like domains"/>
    <property type="match status" value="2"/>
</dbReference>
<feature type="transmembrane region" description="Helical" evidence="3">
    <location>
        <begin position="102"/>
        <end position="123"/>
    </location>
</feature>
<feature type="transmembrane region" description="Helical" evidence="3">
    <location>
        <begin position="224"/>
        <end position="244"/>
    </location>
</feature>
<feature type="transmembrane region" description="Helical" evidence="3">
    <location>
        <begin position="428"/>
        <end position="448"/>
    </location>
</feature>
<evidence type="ECO:0000256" key="2">
    <source>
        <dbReference type="ARBA" id="ARBA00006727"/>
    </source>
</evidence>
<feature type="transmembrane region" description="Helical" evidence="3">
    <location>
        <begin position="396"/>
        <end position="416"/>
    </location>
</feature>
<evidence type="ECO:0000256" key="1">
    <source>
        <dbReference type="ARBA" id="ARBA00004141"/>
    </source>
</evidence>